<evidence type="ECO:0000313" key="2">
    <source>
        <dbReference type="EMBL" id="URI10226.1"/>
    </source>
</evidence>
<feature type="compositionally biased region" description="Pro residues" evidence="1">
    <location>
        <begin position="115"/>
        <end position="150"/>
    </location>
</feature>
<sequence length="198" mass="21350">MPPRDTAPAPLDGAPETTPRTLPRAAFPAALRRFGSQPVYRVIEVTREPNGRLSLQGRIWHTDLDRLRRFGRALAANSQSHRVVIADSRGELVEELELAGPGERQPLWGQWQQIPLPPAPPRAAPPAPPRPMAAPAPRPAPQPLPAPPTLPVVQQAVPTPPPPEDDEVAAAMAAAWPSAAPTPPRDLPRLDSDIPSRD</sequence>
<feature type="compositionally biased region" description="Basic and acidic residues" evidence="1">
    <location>
        <begin position="186"/>
        <end position="198"/>
    </location>
</feature>
<feature type="region of interest" description="Disordered" evidence="1">
    <location>
        <begin position="111"/>
        <end position="198"/>
    </location>
</feature>
<keyword evidence="3" id="KW-1185">Reference proteome</keyword>
<gene>
    <name evidence="2" type="ORF">MW290_14490</name>
</gene>
<evidence type="ECO:0000256" key="1">
    <source>
        <dbReference type="SAM" id="MobiDB-lite"/>
    </source>
</evidence>
<feature type="region of interest" description="Disordered" evidence="1">
    <location>
        <begin position="1"/>
        <end position="25"/>
    </location>
</feature>
<accession>A0ABY4SDL6</accession>
<evidence type="ECO:0000313" key="3">
    <source>
        <dbReference type="Proteomes" id="UP001056201"/>
    </source>
</evidence>
<reference evidence="2" key="1">
    <citation type="submission" date="2022-05" db="EMBL/GenBank/DDBJ databases">
        <title>An RpoN-dependent PEP-CTERM gene is involved in floc formation of an Aquincola tertiaricarbonis strain.</title>
        <authorList>
            <person name="Qiu D."/>
            <person name="Xia M."/>
        </authorList>
    </citation>
    <scope>NUCLEOTIDE SEQUENCE</scope>
    <source>
        <strain evidence="2">RN12</strain>
    </source>
</reference>
<dbReference type="RefSeq" id="WP_250198431.1">
    <property type="nucleotide sequence ID" value="NZ_CP097636.1"/>
</dbReference>
<protein>
    <submittedName>
        <fullName evidence="2">Uncharacterized protein</fullName>
    </submittedName>
</protein>
<dbReference type="Proteomes" id="UP001056201">
    <property type="component" value="Chromosome 2"/>
</dbReference>
<dbReference type="EMBL" id="CP097636">
    <property type="protein sequence ID" value="URI10226.1"/>
    <property type="molecule type" value="Genomic_DNA"/>
</dbReference>
<proteinExistence type="predicted"/>
<organism evidence="2 3">
    <name type="scientific">Aquincola tertiaricarbonis</name>
    <dbReference type="NCBI Taxonomy" id="391953"/>
    <lineage>
        <taxon>Bacteria</taxon>
        <taxon>Pseudomonadati</taxon>
        <taxon>Pseudomonadota</taxon>
        <taxon>Betaproteobacteria</taxon>
        <taxon>Burkholderiales</taxon>
        <taxon>Sphaerotilaceae</taxon>
        <taxon>Aquincola</taxon>
    </lineage>
</organism>
<name>A0ABY4SDL6_AQUTE</name>
<feature type="compositionally biased region" description="Low complexity" evidence="1">
    <location>
        <begin position="169"/>
        <end position="179"/>
    </location>
</feature>